<dbReference type="SUPFAM" id="SSF51735">
    <property type="entry name" value="NAD(P)-binding Rossmann-fold domains"/>
    <property type="match status" value="1"/>
</dbReference>
<dbReference type="InterPro" id="IPR020843">
    <property type="entry name" value="ER"/>
</dbReference>
<keyword evidence="2" id="KW-0560">Oxidoreductase</keyword>
<dbReference type="Pfam" id="PF13602">
    <property type="entry name" value="ADH_zinc_N_2"/>
    <property type="match status" value="1"/>
</dbReference>
<evidence type="ECO:0000259" key="1">
    <source>
        <dbReference type="SMART" id="SM00829"/>
    </source>
</evidence>
<evidence type="ECO:0000313" key="2">
    <source>
        <dbReference type="EMBL" id="AZS36080.1"/>
    </source>
</evidence>
<dbReference type="InterPro" id="IPR013149">
    <property type="entry name" value="ADH-like_C"/>
</dbReference>
<dbReference type="PANTHER" id="PTHR44013:SF1">
    <property type="entry name" value="ZINC-TYPE ALCOHOL DEHYDROGENASE-LIKE PROTEIN C16A3.02C"/>
    <property type="match status" value="1"/>
</dbReference>
<dbReference type="InterPro" id="IPR052733">
    <property type="entry name" value="Chloroplast_QOR"/>
</dbReference>
<dbReference type="Pfam" id="PF00107">
    <property type="entry name" value="ADH_zinc_N"/>
    <property type="match status" value="1"/>
</dbReference>
<dbReference type="SMART" id="SM00829">
    <property type="entry name" value="PKS_ER"/>
    <property type="match status" value="1"/>
</dbReference>
<dbReference type="RefSeq" id="WP_127094818.1">
    <property type="nucleotide sequence ID" value="NZ_CP031423.1"/>
</dbReference>
<dbReference type="Pfam" id="PF08240">
    <property type="entry name" value="ADH_N"/>
    <property type="match status" value="1"/>
</dbReference>
<evidence type="ECO:0000313" key="3">
    <source>
        <dbReference type="Proteomes" id="UP000276888"/>
    </source>
</evidence>
<dbReference type="CDD" id="cd05289">
    <property type="entry name" value="MDR_like_2"/>
    <property type="match status" value="1"/>
</dbReference>
<organism evidence="2 3">
    <name type="scientific">Microbacterium lemovicicum</name>
    <dbReference type="NCBI Taxonomy" id="1072463"/>
    <lineage>
        <taxon>Bacteria</taxon>
        <taxon>Bacillati</taxon>
        <taxon>Actinomycetota</taxon>
        <taxon>Actinomycetes</taxon>
        <taxon>Micrococcales</taxon>
        <taxon>Microbacteriaceae</taxon>
        <taxon>Microbacterium</taxon>
    </lineage>
</organism>
<keyword evidence="3" id="KW-1185">Reference proteome</keyword>
<dbReference type="EC" id="1.6.5.5" evidence="2"/>
<gene>
    <name evidence="2" type="primary">qorA_1</name>
    <name evidence="2" type="ORF">CVS47_00679</name>
</gene>
<dbReference type="InterPro" id="IPR036291">
    <property type="entry name" value="NAD(P)-bd_dom_sf"/>
</dbReference>
<dbReference type="Gene3D" id="3.90.180.10">
    <property type="entry name" value="Medium-chain alcohol dehydrogenases, catalytic domain"/>
    <property type="match status" value="1"/>
</dbReference>
<dbReference type="KEGG" id="mlv:CVS47_00679"/>
<feature type="domain" description="Enoyl reductase (ER)" evidence="1">
    <location>
        <begin position="16"/>
        <end position="307"/>
    </location>
</feature>
<dbReference type="AlphaFoldDB" id="A0A3Q9IY06"/>
<name>A0A3Q9IY06_9MICO</name>
<dbReference type="PANTHER" id="PTHR44013">
    <property type="entry name" value="ZINC-TYPE ALCOHOL DEHYDROGENASE-LIKE PROTEIN C16A3.02C"/>
    <property type="match status" value="1"/>
</dbReference>
<dbReference type="Proteomes" id="UP000276888">
    <property type="component" value="Chromosome"/>
</dbReference>
<reference evidence="2 3" key="1">
    <citation type="submission" date="2018-08" db="EMBL/GenBank/DDBJ databases">
        <title>Microbacterium lemovicicum sp. nov., a bacterium isolated from a natural uranium-rich soil.</title>
        <authorList>
            <person name="ORTET P."/>
        </authorList>
    </citation>
    <scope>NUCLEOTIDE SEQUENCE [LARGE SCALE GENOMIC DNA]</scope>
    <source>
        <strain evidence="2 3">Viu22</strain>
    </source>
</reference>
<accession>A0A3Q9IY06</accession>
<proteinExistence type="predicted"/>
<dbReference type="OrthoDB" id="3727682at2"/>
<dbReference type="InterPro" id="IPR011032">
    <property type="entry name" value="GroES-like_sf"/>
</dbReference>
<dbReference type="Gene3D" id="3.40.50.720">
    <property type="entry name" value="NAD(P)-binding Rossmann-like Domain"/>
    <property type="match status" value="1"/>
</dbReference>
<dbReference type="SUPFAM" id="SSF50129">
    <property type="entry name" value="GroES-like"/>
    <property type="match status" value="1"/>
</dbReference>
<dbReference type="GO" id="GO:0003960">
    <property type="term" value="F:quinone reductase (NADPH) activity"/>
    <property type="evidence" value="ECO:0007669"/>
    <property type="project" value="UniProtKB-EC"/>
</dbReference>
<protein>
    <submittedName>
        <fullName evidence="2">Quinone oxidoreductase 1</fullName>
        <ecNumber evidence="2">1.6.5.5</ecNumber>
    </submittedName>
</protein>
<dbReference type="InterPro" id="IPR013154">
    <property type="entry name" value="ADH-like_N"/>
</dbReference>
<sequence length="328" mass="34822">MKKVANASVVEYDEPGGVEVLHLVERPLPEPGPGEVSVEVITTSLNHIEGFVRSGAEEDWDDPYPRRSGSCFAGIVVAVGPGVTGFPVGSDVVGHVRAGAHATHLTVGVDHLVRKPKGVPFEAAGGLYLAGVTALDILDELKIGPSDTVVISAAAGAVGSIEAQVAKHLGARVIGTCGDRNFDYLRQMGITPVRYGEGIADRIRAKAPDGVTAFIDNFGQDGHELAAELGVPEARFRSSGDRRDREIALLSEDPAAVAHGTSQLERLVALAERRVVNVLVSGFYPLGDVVEAYDDLQKLHSRGKVVLATHPVNTRRVLKAREVMEARD</sequence>
<dbReference type="EMBL" id="CP031423">
    <property type="protein sequence ID" value="AZS36080.1"/>
    <property type="molecule type" value="Genomic_DNA"/>
</dbReference>